<accession>A0A5J4RXN1</accession>
<dbReference type="AlphaFoldDB" id="A0A5J4RXN1"/>
<protein>
    <submittedName>
        <fullName evidence="1">Uncharacterized protein</fullName>
    </submittedName>
</protein>
<name>A0A5J4RXN1_9ZZZZ</name>
<sequence>MRHTIKVREQKTIVAESFADYHKQIDDIRLTLHPGEKLIVAVKIIAIAVIVKATESSEMANDTKKEK</sequence>
<dbReference type="EMBL" id="SNRY01000674">
    <property type="protein sequence ID" value="KAA6337733.1"/>
    <property type="molecule type" value="Genomic_DNA"/>
</dbReference>
<proteinExistence type="predicted"/>
<comment type="caution">
    <text evidence="1">The sequence shown here is derived from an EMBL/GenBank/DDBJ whole genome shotgun (WGS) entry which is preliminary data.</text>
</comment>
<evidence type="ECO:0000313" key="1">
    <source>
        <dbReference type="EMBL" id="KAA6337733.1"/>
    </source>
</evidence>
<gene>
    <name evidence="1" type="ORF">EZS27_014196</name>
</gene>
<reference evidence="1" key="1">
    <citation type="submission" date="2019-03" db="EMBL/GenBank/DDBJ databases">
        <title>Single cell metagenomics reveals metabolic interactions within the superorganism composed of flagellate Streblomastix strix and complex community of Bacteroidetes bacteria on its surface.</title>
        <authorList>
            <person name="Treitli S.C."/>
            <person name="Kolisko M."/>
            <person name="Husnik F."/>
            <person name="Keeling P."/>
            <person name="Hampl V."/>
        </authorList>
    </citation>
    <scope>NUCLEOTIDE SEQUENCE</scope>
    <source>
        <strain evidence="1">STM</strain>
    </source>
</reference>
<organism evidence="1">
    <name type="scientific">termite gut metagenome</name>
    <dbReference type="NCBI Taxonomy" id="433724"/>
    <lineage>
        <taxon>unclassified sequences</taxon>
        <taxon>metagenomes</taxon>
        <taxon>organismal metagenomes</taxon>
    </lineage>
</organism>